<protein>
    <recommendedName>
        <fullName evidence="6">Reticulon-like protein</fullName>
    </recommendedName>
</protein>
<dbReference type="GO" id="GO:0009617">
    <property type="term" value="P:response to bacterium"/>
    <property type="evidence" value="ECO:0007669"/>
    <property type="project" value="InterPro"/>
</dbReference>
<dbReference type="AlphaFoldDB" id="A0A540LKP3"/>
<evidence type="ECO:0000256" key="4">
    <source>
        <dbReference type="ARBA" id="ARBA00022989"/>
    </source>
</evidence>
<dbReference type="InterPro" id="IPR045064">
    <property type="entry name" value="Reticulon-like"/>
</dbReference>
<evidence type="ECO:0000256" key="3">
    <source>
        <dbReference type="ARBA" id="ARBA00022824"/>
    </source>
</evidence>
<dbReference type="InterPro" id="IPR003388">
    <property type="entry name" value="Reticulon"/>
</dbReference>
<keyword evidence="4 6" id="KW-1133">Transmembrane helix</keyword>
<gene>
    <name evidence="8" type="ORF">C1H46_027407</name>
</gene>
<evidence type="ECO:0000259" key="7">
    <source>
        <dbReference type="PROSITE" id="PS50845"/>
    </source>
</evidence>
<organism evidence="8 9">
    <name type="scientific">Malus baccata</name>
    <name type="common">Siberian crab apple</name>
    <name type="synonym">Pyrus baccata</name>
    <dbReference type="NCBI Taxonomy" id="106549"/>
    <lineage>
        <taxon>Eukaryota</taxon>
        <taxon>Viridiplantae</taxon>
        <taxon>Streptophyta</taxon>
        <taxon>Embryophyta</taxon>
        <taxon>Tracheophyta</taxon>
        <taxon>Spermatophyta</taxon>
        <taxon>Magnoliopsida</taxon>
        <taxon>eudicotyledons</taxon>
        <taxon>Gunneridae</taxon>
        <taxon>Pentapetalae</taxon>
        <taxon>rosids</taxon>
        <taxon>fabids</taxon>
        <taxon>Rosales</taxon>
        <taxon>Rosaceae</taxon>
        <taxon>Amygdaloideae</taxon>
        <taxon>Maleae</taxon>
        <taxon>Malus</taxon>
    </lineage>
</organism>
<keyword evidence="2 6" id="KW-0812">Transmembrane</keyword>
<dbReference type="STRING" id="106549.A0A540LKP3"/>
<accession>A0A540LKP3</accession>
<dbReference type="Proteomes" id="UP000315295">
    <property type="component" value="Unassembled WGS sequence"/>
</dbReference>
<evidence type="ECO:0000256" key="1">
    <source>
        <dbReference type="ARBA" id="ARBA00004477"/>
    </source>
</evidence>
<evidence type="ECO:0000256" key="2">
    <source>
        <dbReference type="ARBA" id="ARBA00022692"/>
    </source>
</evidence>
<reference evidence="8 9" key="1">
    <citation type="journal article" date="2019" name="G3 (Bethesda)">
        <title>Sequencing of a Wild Apple (Malus baccata) Genome Unravels the Differences Between Cultivated and Wild Apple Species Regarding Disease Resistance and Cold Tolerance.</title>
        <authorList>
            <person name="Chen X."/>
        </authorList>
    </citation>
    <scope>NUCLEOTIDE SEQUENCE [LARGE SCALE GENOMIC DNA]</scope>
    <source>
        <strain evidence="9">cv. Shandingzi</strain>
        <tissue evidence="8">Leaves</tissue>
    </source>
</reference>
<keyword evidence="9" id="KW-1185">Reference proteome</keyword>
<evidence type="ECO:0000313" key="8">
    <source>
        <dbReference type="EMBL" id="TQD87024.1"/>
    </source>
</evidence>
<dbReference type="EMBL" id="VIEB01000550">
    <property type="protein sequence ID" value="TQD87024.1"/>
    <property type="molecule type" value="Genomic_DNA"/>
</dbReference>
<feature type="transmembrane region" description="Helical" evidence="6">
    <location>
        <begin position="118"/>
        <end position="143"/>
    </location>
</feature>
<dbReference type="Pfam" id="PF02453">
    <property type="entry name" value="Reticulon"/>
    <property type="match status" value="1"/>
</dbReference>
<feature type="domain" description="Reticulon" evidence="7">
    <location>
        <begin position="13"/>
        <end position="188"/>
    </location>
</feature>
<name>A0A540LKP3_MALBA</name>
<keyword evidence="3 6" id="KW-0256">Endoplasmic reticulum</keyword>
<dbReference type="GO" id="GO:0005789">
    <property type="term" value="C:endoplasmic reticulum membrane"/>
    <property type="evidence" value="ECO:0007669"/>
    <property type="project" value="UniProtKB-SubCell"/>
</dbReference>
<comment type="subcellular location">
    <subcellularLocation>
        <location evidence="1 6">Endoplasmic reticulum membrane</location>
        <topology evidence="1 6">Multi-pass membrane protein</topology>
    </subcellularLocation>
</comment>
<evidence type="ECO:0000313" key="9">
    <source>
        <dbReference type="Proteomes" id="UP000315295"/>
    </source>
</evidence>
<feature type="transmembrane region" description="Helical" evidence="6">
    <location>
        <begin position="45"/>
        <end position="64"/>
    </location>
</feature>
<dbReference type="PROSITE" id="PS50845">
    <property type="entry name" value="RETICULON"/>
    <property type="match status" value="1"/>
</dbReference>
<keyword evidence="5 6" id="KW-0472">Membrane</keyword>
<evidence type="ECO:0000256" key="6">
    <source>
        <dbReference type="RuleBase" id="RU363132"/>
    </source>
</evidence>
<dbReference type="PANTHER" id="PTHR10994">
    <property type="entry name" value="RETICULON"/>
    <property type="match status" value="1"/>
</dbReference>
<comment type="caution">
    <text evidence="8">The sequence shown here is derived from an EMBL/GenBank/DDBJ whole genome shotgun (WGS) entry which is preliminary data.</text>
</comment>
<proteinExistence type="predicted"/>
<evidence type="ECO:0000256" key="5">
    <source>
        <dbReference type="ARBA" id="ARBA00023136"/>
    </source>
</evidence>
<feature type="transmembrane region" description="Helical" evidence="6">
    <location>
        <begin position="21"/>
        <end position="39"/>
    </location>
</feature>
<sequence length="188" mass="21536">MSHIRAILGGGKVANILLWKNKIISALILSALTGIWIFLEVLEYQFLTILCNTLTITMLGIFFLQQGGARLIARFGFVPLDLDDIKLSSESTCRYLFETFNLFLLNVLEISSGKDLKLLFLAMACLWILSVIGYHISLLNLLYTRTVPALYERYDAHLDTFAAKRIQDVKDLYQLFLNKIPRREAREE</sequence>
<dbReference type="PANTHER" id="PTHR10994:SF157">
    <property type="entry name" value="RETICULON-LIKE PROTEIN B14"/>
    <property type="match status" value="1"/>
</dbReference>